<dbReference type="RefSeq" id="WP_078004039.1">
    <property type="nucleotide sequence ID" value="NZ_MRUL01000015.1"/>
</dbReference>
<feature type="chain" id="PRO_5012187898" description="DUF4434 domain-containing protein" evidence="1">
    <location>
        <begin position="21"/>
        <end position="297"/>
    </location>
</feature>
<dbReference type="OrthoDB" id="7344472at2"/>
<keyword evidence="4" id="KW-1185">Reference proteome</keyword>
<feature type="signal peptide" evidence="1">
    <location>
        <begin position="1"/>
        <end position="20"/>
    </location>
</feature>
<evidence type="ECO:0000313" key="3">
    <source>
        <dbReference type="EMBL" id="OON38517.1"/>
    </source>
</evidence>
<accession>A0A1S8YI62</accession>
<sequence length="297" mass="33404">MLRMVSLLLMLALISPAASAITGMFWQPQLRDANISAPQWVTLMSRLRQQGIDTLVVQWTQYGPAFSDESGSKLLLQRINAARDAGLKVIVGLHADPEFFSRQKQTGAALTHYLARLRIADILQAKREMNQRGFQPQGWYISAEIDDLNWRGPQARTQLLRWLSETRSQLKAVDNQPVYISSFFAGHMTPDDYQQMVAQIRQSGINVWVQDGRGVNTLSSSECQRYLDATAQCAGSTPASGIVYEIFHQIAGKTFRGVPLPEEETRALMAQKSACDKDRLYFELRYAPAAQGIMQYD</sequence>
<name>A0A1S8YI62_9GAMM</name>
<feature type="domain" description="DUF4434" evidence="2">
    <location>
        <begin position="21"/>
        <end position="289"/>
    </location>
</feature>
<dbReference type="Pfam" id="PF14488">
    <property type="entry name" value="DUF4434"/>
    <property type="match status" value="1"/>
</dbReference>
<dbReference type="STRING" id="1926881.BTJ39_17815"/>
<dbReference type="SUPFAM" id="SSF51445">
    <property type="entry name" value="(Trans)glycosidases"/>
    <property type="match status" value="1"/>
</dbReference>
<dbReference type="NCBIfam" id="NF007404">
    <property type="entry name" value="PRK09936.1"/>
    <property type="match status" value="1"/>
</dbReference>
<proteinExistence type="predicted"/>
<protein>
    <recommendedName>
        <fullName evidence="2">DUF4434 domain-containing protein</fullName>
    </recommendedName>
</protein>
<dbReference type="Proteomes" id="UP000190667">
    <property type="component" value="Unassembled WGS sequence"/>
</dbReference>
<evidence type="ECO:0000256" key="1">
    <source>
        <dbReference type="SAM" id="SignalP"/>
    </source>
</evidence>
<comment type="caution">
    <text evidence="3">The sequence shown here is derived from an EMBL/GenBank/DDBJ whole genome shotgun (WGS) entry which is preliminary data.</text>
</comment>
<reference evidence="3 4" key="1">
    <citation type="submission" date="2016-12" db="EMBL/GenBank/DDBJ databases">
        <title>Izhakiella australiana sp. nov. of genus Izhakiella isolated from Australian desert.</title>
        <authorList>
            <person name="Ji M."/>
        </authorList>
    </citation>
    <scope>NUCLEOTIDE SEQUENCE [LARGE SCALE GENOMIC DNA]</scope>
    <source>
        <strain evidence="3 4">D4N98</strain>
    </source>
</reference>
<dbReference type="Gene3D" id="3.20.20.80">
    <property type="entry name" value="Glycosidases"/>
    <property type="match status" value="1"/>
</dbReference>
<dbReference type="EMBL" id="MRUL01000015">
    <property type="protein sequence ID" value="OON38517.1"/>
    <property type="molecule type" value="Genomic_DNA"/>
</dbReference>
<evidence type="ECO:0000313" key="4">
    <source>
        <dbReference type="Proteomes" id="UP000190667"/>
    </source>
</evidence>
<organism evidence="3 4">
    <name type="scientific">Izhakiella australiensis</name>
    <dbReference type="NCBI Taxonomy" id="1926881"/>
    <lineage>
        <taxon>Bacteria</taxon>
        <taxon>Pseudomonadati</taxon>
        <taxon>Pseudomonadota</taxon>
        <taxon>Gammaproteobacteria</taxon>
        <taxon>Enterobacterales</taxon>
        <taxon>Erwiniaceae</taxon>
        <taxon>Izhakiella</taxon>
    </lineage>
</organism>
<keyword evidence="1" id="KW-0732">Signal</keyword>
<gene>
    <name evidence="3" type="ORF">BTJ39_17815</name>
</gene>
<dbReference type="InterPro" id="IPR027849">
    <property type="entry name" value="DUF4434"/>
</dbReference>
<dbReference type="AlphaFoldDB" id="A0A1S8YI62"/>
<evidence type="ECO:0000259" key="2">
    <source>
        <dbReference type="Pfam" id="PF14488"/>
    </source>
</evidence>
<dbReference type="InterPro" id="IPR017853">
    <property type="entry name" value="GH"/>
</dbReference>